<gene>
    <name evidence="2" type="ORF">F2Q69_00013381</name>
</gene>
<feature type="region of interest" description="Disordered" evidence="1">
    <location>
        <begin position="61"/>
        <end position="95"/>
    </location>
</feature>
<dbReference type="AlphaFoldDB" id="A0A8S9R6B9"/>
<accession>A0A8S9R6B9</accession>
<feature type="region of interest" description="Disordered" evidence="1">
    <location>
        <begin position="1"/>
        <end position="33"/>
    </location>
</feature>
<comment type="caution">
    <text evidence="2">The sequence shown here is derived from an EMBL/GenBank/DDBJ whole genome shotgun (WGS) entry which is preliminary data.</text>
</comment>
<evidence type="ECO:0000313" key="3">
    <source>
        <dbReference type="Proteomes" id="UP000712600"/>
    </source>
</evidence>
<protein>
    <submittedName>
        <fullName evidence="2">Uncharacterized protein</fullName>
    </submittedName>
</protein>
<proteinExistence type="predicted"/>
<evidence type="ECO:0000313" key="2">
    <source>
        <dbReference type="EMBL" id="KAF3558165.1"/>
    </source>
</evidence>
<organism evidence="2 3">
    <name type="scientific">Brassica cretica</name>
    <name type="common">Mustard</name>
    <dbReference type="NCBI Taxonomy" id="69181"/>
    <lineage>
        <taxon>Eukaryota</taxon>
        <taxon>Viridiplantae</taxon>
        <taxon>Streptophyta</taxon>
        <taxon>Embryophyta</taxon>
        <taxon>Tracheophyta</taxon>
        <taxon>Spermatophyta</taxon>
        <taxon>Magnoliopsida</taxon>
        <taxon>eudicotyledons</taxon>
        <taxon>Gunneridae</taxon>
        <taxon>Pentapetalae</taxon>
        <taxon>rosids</taxon>
        <taxon>malvids</taxon>
        <taxon>Brassicales</taxon>
        <taxon>Brassicaceae</taxon>
        <taxon>Brassiceae</taxon>
        <taxon>Brassica</taxon>
    </lineage>
</organism>
<dbReference type="Proteomes" id="UP000712600">
    <property type="component" value="Unassembled WGS sequence"/>
</dbReference>
<name>A0A8S9R6B9_BRACR</name>
<sequence>MTGVSRNNEDIPKQLGLGQSYQNQHFGGLSFGNPSFVGKKYGGQISPGLCGHDFQQWRTPQIRTQWGTPPNAQQWGTQSNVQQWDSPPSDQQWRH</sequence>
<reference evidence="2" key="1">
    <citation type="submission" date="2019-12" db="EMBL/GenBank/DDBJ databases">
        <title>Genome sequencing and annotation of Brassica cretica.</title>
        <authorList>
            <person name="Studholme D.J."/>
            <person name="Sarris P."/>
        </authorList>
    </citation>
    <scope>NUCLEOTIDE SEQUENCE</scope>
    <source>
        <strain evidence="2">PFS-109/04</strain>
        <tissue evidence="2">Leaf</tissue>
    </source>
</reference>
<dbReference type="EMBL" id="QGKX02000996">
    <property type="protein sequence ID" value="KAF3558165.1"/>
    <property type="molecule type" value="Genomic_DNA"/>
</dbReference>
<evidence type="ECO:0000256" key="1">
    <source>
        <dbReference type="SAM" id="MobiDB-lite"/>
    </source>
</evidence>